<dbReference type="OMA" id="RERGHQM"/>
<dbReference type="STRING" id="658858.E1EWG4"/>
<sequence length="1389" mass="154055">MDAEALLRYRWTADGAINDRDPSFPAALRAAFLHFAAPDIATLGGARFFPPLLLSCNASQDHVEAAAGLRPMGGRAAHSDAYLWTTLHSGMSAAGASEALLQYLLPILKQRDASDQTILHVVVASYVCASVLLYEGLVLGRLHHIANECADGRAFLVLANALELSLPACRGHLHVLDPCLSLLTRLLPYVPYCIDTEYPSRVVELLRPRLRSGQPFLPADPTASGAYFTVHELVDPSKQFRSNQLINLCLNVLIDAHRDPLIVSIPEGTTPSQNVRVRMLLASCQFLLSAVCIFEGYQQLSCIDYIESILSFRLLKDYNSPHRGTVLLSLVFDLLKAIANTGGMSVGVRLFLCEFIFALVTCSYYHRLPCIQASFYVDRSAKDEKMRYFRELMANKSQKGSSLSFQTLNECVNMMLHGVVLGNILQRYGTGTLFLCSTLLAPACSLGYLWVKSYHSLAEIYSAITVELRSDSDTFCNPKHSIRGLTFEDSGRLALCVDEEAVRGRIRYGDNGRLEQYPFIYQVALPEKTIQAVYVARTCQLCSQLHKGADSCTSTDGAARVFNIQLAEAEFNTYMLREAYRAHTATPGSLAFYVSWTHPSVSLHLDAAQCITECLLDLYYRRFDEMSPNFNALALGRCDKLRLPYRSCTCYGYAAVSDRDPSYIEDAMRSVHQALAAVHRAPAHLRLSPASSADPRTSILIDSNPGGSNEPCRVTFTEPALEVGMRLVPRKQLLTEKTLRPSQFKALVYAVLSPLLLILGCPGSGKSTSLSLISRVLLLTESADSKWIKTSPDAAAGDSKWKAFSSAYAGSTRTYASCLDMLTDTHIGTQLFLVAHSNNAADQLVKYILTADNWVLYTIPFTVRVGERSSDPFVRNFMPLQYLVNVALELRVTEIDLAKIQDEISSRPSRAFSALSKKILRHCEANRDSLPICPRKYSLLRFILSDYMVYVNWLMNRATIVVGTISGVSSRVQFLQKQSDCFEGDPSDVRERGHQMIQTIVSAAGCKSINKKASRMATDMNLAMRMINYRCRKTPARHIIIEEAARLSEHEMALLLLLVFDKLILIGDVLQLPPLIQDCKLASTAALDWSLFHRLCYASREGIPIVALEEQARSVPEIADLYRSLYESRLPKSCSIKGGLRDIPNIAFKSYVDSVILSEFKGRCFFCLPNSLDKPAVQRSQINNLLKKIHEAITFCPPAMEPCSDTRNLLPDVTDVRNGCVSEQEKNAALILLLQTVYGMISNSSMPQNKALLLYNPATNVYEASISIALLSLYHSQKQYILSDPVITVLRNMCSDTTFTTGGDTHLKMHLNLDIETSDGYQGLEADVVFLSLSGSKGNEFRNNLCRSLVAVSRARRLFVCIGAVDQYGNQIWRNVSSTAPCPGVRTVA</sequence>
<dbReference type="SUPFAM" id="SSF52540">
    <property type="entry name" value="P-loop containing nucleoside triphosphate hydrolases"/>
    <property type="match status" value="1"/>
</dbReference>
<dbReference type="VEuPathDB" id="GiardiaDB:GLP15_1"/>
<dbReference type="Pfam" id="PF13086">
    <property type="entry name" value="AAA_11"/>
    <property type="match status" value="1"/>
</dbReference>
<dbReference type="EMBL" id="ACVC01000028">
    <property type="protein sequence ID" value="EFO65463.1"/>
    <property type="molecule type" value="Genomic_DNA"/>
</dbReference>
<gene>
    <name evidence="3" type="ORF">GLP15_1</name>
</gene>
<dbReference type="GO" id="GO:0031048">
    <property type="term" value="P:regulatory ncRNA-mediated heterochromatin formation"/>
    <property type="evidence" value="ECO:0007669"/>
    <property type="project" value="TreeGrafter"/>
</dbReference>
<evidence type="ECO:0000259" key="2">
    <source>
        <dbReference type="Pfam" id="PF13086"/>
    </source>
</evidence>
<evidence type="ECO:0000313" key="4">
    <source>
        <dbReference type="Proteomes" id="UP000008974"/>
    </source>
</evidence>
<dbReference type="InterPro" id="IPR045055">
    <property type="entry name" value="DNA2/NAM7-like"/>
</dbReference>
<comment type="caution">
    <text evidence="3">The sequence shown here is derived from an EMBL/GenBank/DDBJ whole genome shotgun (WGS) entry which is preliminary data.</text>
</comment>
<evidence type="ECO:0000256" key="1">
    <source>
        <dbReference type="SAM" id="MobiDB-lite"/>
    </source>
</evidence>
<feature type="region of interest" description="Disordered" evidence="1">
    <location>
        <begin position="689"/>
        <end position="709"/>
    </location>
</feature>
<accession>E1EWG4</accession>
<feature type="domain" description="DNA2/NAM7 helicase helicase" evidence="2">
    <location>
        <begin position="742"/>
        <end position="1076"/>
    </location>
</feature>
<organism evidence="3 4">
    <name type="scientific">Giardia intestinalis (strain P15)</name>
    <name type="common">Giardia lamblia</name>
    <dbReference type="NCBI Taxonomy" id="658858"/>
    <lineage>
        <taxon>Eukaryota</taxon>
        <taxon>Metamonada</taxon>
        <taxon>Diplomonadida</taxon>
        <taxon>Hexamitidae</taxon>
        <taxon>Giardiinae</taxon>
        <taxon>Giardia</taxon>
    </lineage>
</organism>
<evidence type="ECO:0000313" key="3">
    <source>
        <dbReference type="EMBL" id="EFO65463.1"/>
    </source>
</evidence>
<dbReference type="PANTHER" id="PTHR10887:SF341">
    <property type="entry name" value="NFX1-TYPE ZINC FINGER-CONTAINING PROTEIN 1"/>
    <property type="match status" value="1"/>
</dbReference>
<name>E1EWG4_GIAIA</name>
<dbReference type="PANTHER" id="PTHR10887">
    <property type="entry name" value="DNA2/NAM7 HELICASE FAMILY"/>
    <property type="match status" value="1"/>
</dbReference>
<dbReference type="InterPro" id="IPR041677">
    <property type="entry name" value="DNA2/NAM7_AAA_11"/>
</dbReference>
<dbReference type="Proteomes" id="UP000008974">
    <property type="component" value="Unassembled WGS sequence"/>
</dbReference>
<dbReference type="OrthoDB" id="1879at2759"/>
<protein>
    <recommendedName>
        <fullName evidence="2">DNA2/NAM7 helicase helicase domain-containing protein</fullName>
    </recommendedName>
</protein>
<dbReference type="InterPro" id="IPR027417">
    <property type="entry name" value="P-loop_NTPase"/>
</dbReference>
<dbReference type="GO" id="GO:0031380">
    <property type="term" value="C:nuclear RNA-directed RNA polymerase complex"/>
    <property type="evidence" value="ECO:0007669"/>
    <property type="project" value="TreeGrafter"/>
</dbReference>
<reference evidence="3 4" key="1">
    <citation type="journal article" date="2010" name="BMC Genomics">
        <title>Genome analysis and comparative genomics of a Giardia intestinalis assemblage E isolate.</title>
        <authorList>
            <person name="Jerlstrom-Hultqvist J."/>
            <person name="Franzen O."/>
            <person name="Ankarklev J."/>
            <person name="Xu F."/>
            <person name="Nohynkova E."/>
            <person name="Andersson J.O."/>
            <person name="Svard S.G."/>
            <person name="Andersson B."/>
        </authorList>
    </citation>
    <scope>NUCLEOTIDE SEQUENCE [LARGE SCALE GENOMIC DNA]</scope>
    <source>
        <strain evidence="3 4">P15</strain>
    </source>
</reference>
<proteinExistence type="predicted"/>
<dbReference type="GO" id="GO:0004386">
    <property type="term" value="F:helicase activity"/>
    <property type="evidence" value="ECO:0007669"/>
    <property type="project" value="InterPro"/>
</dbReference>
<dbReference type="Gene3D" id="3.40.50.300">
    <property type="entry name" value="P-loop containing nucleotide triphosphate hydrolases"/>
    <property type="match status" value="2"/>
</dbReference>